<dbReference type="Pfam" id="PF13439">
    <property type="entry name" value="Glyco_transf_4"/>
    <property type="match status" value="1"/>
</dbReference>
<feature type="domain" description="Glycosyl transferase family 1" evidence="1">
    <location>
        <begin position="210"/>
        <end position="377"/>
    </location>
</feature>
<evidence type="ECO:0000313" key="3">
    <source>
        <dbReference type="EMBL" id="MFD0765431.1"/>
    </source>
</evidence>
<evidence type="ECO:0000259" key="1">
    <source>
        <dbReference type="Pfam" id="PF00534"/>
    </source>
</evidence>
<keyword evidence="3" id="KW-0328">Glycosyltransferase</keyword>
<dbReference type="RefSeq" id="WP_377142565.1">
    <property type="nucleotide sequence ID" value="NZ_JBHTIA010000007.1"/>
</dbReference>
<name>A0ABW2ZGY2_9SPHI</name>
<keyword evidence="3" id="KW-0808">Transferase</keyword>
<dbReference type="GO" id="GO:0016757">
    <property type="term" value="F:glycosyltransferase activity"/>
    <property type="evidence" value="ECO:0007669"/>
    <property type="project" value="UniProtKB-KW"/>
</dbReference>
<dbReference type="InterPro" id="IPR028098">
    <property type="entry name" value="Glyco_trans_4-like_N"/>
</dbReference>
<comment type="caution">
    <text evidence="3">The sequence shown here is derived from an EMBL/GenBank/DDBJ whole genome shotgun (WGS) entry which is preliminary data.</text>
</comment>
<dbReference type="Proteomes" id="UP001597073">
    <property type="component" value="Unassembled WGS sequence"/>
</dbReference>
<reference evidence="4" key="1">
    <citation type="journal article" date="2019" name="Int. J. Syst. Evol. Microbiol.">
        <title>The Global Catalogue of Microorganisms (GCM) 10K type strain sequencing project: providing services to taxonomists for standard genome sequencing and annotation.</title>
        <authorList>
            <consortium name="The Broad Institute Genomics Platform"/>
            <consortium name="The Broad Institute Genome Sequencing Center for Infectious Disease"/>
            <person name="Wu L."/>
            <person name="Ma J."/>
        </authorList>
    </citation>
    <scope>NUCLEOTIDE SEQUENCE [LARGE SCALE GENOMIC DNA]</scope>
    <source>
        <strain evidence="4">CCUG 60742</strain>
    </source>
</reference>
<dbReference type="Gene3D" id="3.40.50.2000">
    <property type="entry name" value="Glycogen Phosphorylase B"/>
    <property type="match status" value="2"/>
</dbReference>
<dbReference type="InterPro" id="IPR001296">
    <property type="entry name" value="Glyco_trans_1"/>
</dbReference>
<evidence type="ECO:0000259" key="2">
    <source>
        <dbReference type="Pfam" id="PF13439"/>
    </source>
</evidence>
<keyword evidence="4" id="KW-1185">Reference proteome</keyword>
<dbReference type="InterPro" id="IPR050194">
    <property type="entry name" value="Glycosyltransferase_grp1"/>
</dbReference>
<protein>
    <submittedName>
        <fullName evidence="3">Glycosyltransferase family 4 protein</fullName>
        <ecNumber evidence="3">2.4.-.-</ecNumber>
    </submittedName>
</protein>
<evidence type="ECO:0000313" key="4">
    <source>
        <dbReference type="Proteomes" id="UP001597073"/>
    </source>
</evidence>
<organism evidence="3 4">
    <name type="scientific">Mucilaginibacter lutimaris</name>
    <dbReference type="NCBI Taxonomy" id="931629"/>
    <lineage>
        <taxon>Bacteria</taxon>
        <taxon>Pseudomonadati</taxon>
        <taxon>Bacteroidota</taxon>
        <taxon>Sphingobacteriia</taxon>
        <taxon>Sphingobacteriales</taxon>
        <taxon>Sphingobacteriaceae</taxon>
        <taxon>Mucilaginibacter</taxon>
    </lineage>
</organism>
<feature type="domain" description="Glycosyltransferase subfamily 4-like N-terminal" evidence="2">
    <location>
        <begin position="19"/>
        <end position="206"/>
    </location>
</feature>
<dbReference type="EC" id="2.4.-.-" evidence="3"/>
<dbReference type="CDD" id="cd03801">
    <property type="entry name" value="GT4_PimA-like"/>
    <property type="match status" value="1"/>
</dbReference>
<dbReference type="EMBL" id="JBHTIA010000007">
    <property type="protein sequence ID" value="MFD0765431.1"/>
    <property type="molecule type" value="Genomic_DNA"/>
</dbReference>
<gene>
    <name evidence="3" type="ORF">ACFQZI_11260</name>
</gene>
<sequence length="403" mass="45340">MNVALITPYFPDERTLDSGIANHYQLLAQNLAAAGHHIVVVHVRPSYEHEQDTFSKHSPASQITVLTFKVRVPAIINRLFKNQWAIVDMVLKLRCMLVTAGAIRGIIKEYHIQIIETSSYFSLCYFLSHKKIRIPLVVRVSTTFSQMLTGHYPFKSRGMDLIAAMEIAFIKKSRQLITHAKSHAIELEKLYGLDARSFRIIAHGISIPTLKTRSGSDVTRVKVLYVGRLEYRKGTDVLLSAIPLVLQQCPHVFFELIGNDPGNQNQREFEQKNETDILARVSFRGRIDLTSLTNAYQSCDIFVAPSRYESFGLIFIEAMSFAKPAIGCAVGGVPDIIIDHYNGLFARPGDAQNLADMVIRLAKNESLRKVMGSNARKTVEERFSGKKLAADSIHYYQTLLVNT</sequence>
<dbReference type="Pfam" id="PF00534">
    <property type="entry name" value="Glycos_transf_1"/>
    <property type="match status" value="1"/>
</dbReference>
<accession>A0ABW2ZGY2</accession>
<dbReference type="PANTHER" id="PTHR45947">
    <property type="entry name" value="SULFOQUINOVOSYL TRANSFERASE SQD2"/>
    <property type="match status" value="1"/>
</dbReference>
<dbReference type="PANTHER" id="PTHR45947:SF3">
    <property type="entry name" value="SULFOQUINOVOSYL TRANSFERASE SQD2"/>
    <property type="match status" value="1"/>
</dbReference>
<proteinExistence type="predicted"/>
<dbReference type="SUPFAM" id="SSF53756">
    <property type="entry name" value="UDP-Glycosyltransferase/glycogen phosphorylase"/>
    <property type="match status" value="1"/>
</dbReference>